<accession>B4MPG1</accession>
<evidence type="ECO:0000313" key="3">
    <source>
        <dbReference type="Proteomes" id="UP000007798"/>
    </source>
</evidence>
<dbReference type="HOGENOM" id="CLU_3108685_0_0_1"/>
<proteinExistence type="predicted"/>
<gene>
    <name evidence="2" type="primary">Dwil\GK21605</name>
    <name evidence="2" type="ORF">Dwil_GK21605</name>
</gene>
<feature type="region of interest" description="Disordered" evidence="1">
    <location>
        <begin position="1"/>
        <end position="51"/>
    </location>
</feature>
<dbReference type="Proteomes" id="UP000007798">
    <property type="component" value="Unassembled WGS sequence"/>
</dbReference>
<evidence type="ECO:0000256" key="1">
    <source>
        <dbReference type="SAM" id="MobiDB-lite"/>
    </source>
</evidence>
<sequence length="51" mass="5659">MIFTVVDNDNDDDGNVCIKQANNNNNYNEYNKRPQAKSKGAPRTNNIAGDS</sequence>
<protein>
    <submittedName>
        <fullName evidence="2">GK21605</fullName>
    </submittedName>
</protein>
<name>B4MPG1_DROWI</name>
<dbReference type="InParanoid" id="B4MPG1"/>
<keyword evidence="3" id="KW-1185">Reference proteome</keyword>
<dbReference type="EMBL" id="CH963849">
    <property type="protein sequence ID" value="EDW74000.1"/>
    <property type="molecule type" value="Genomic_DNA"/>
</dbReference>
<organism evidence="3">
    <name type="scientific">Drosophila willistoni</name>
    <name type="common">Fruit fly</name>
    <dbReference type="NCBI Taxonomy" id="7260"/>
    <lineage>
        <taxon>Eukaryota</taxon>
        <taxon>Metazoa</taxon>
        <taxon>Ecdysozoa</taxon>
        <taxon>Arthropoda</taxon>
        <taxon>Hexapoda</taxon>
        <taxon>Insecta</taxon>
        <taxon>Pterygota</taxon>
        <taxon>Neoptera</taxon>
        <taxon>Endopterygota</taxon>
        <taxon>Diptera</taxon>
        <taxon>Brachycera</taxon>
        <taxon>Muscomorpha</taxon>
        <taxon>Ephydroidea</taxon>
        <taxon>Drosophilidae</taxon>
        <taxon>Drosophila</taxon>
        <taxon>Sophophora</taxon>
    </lineage>
</organism>
<evidence type="ECO:0000313" key="2">
    <source>
        <dbReference type="EMBL" id="EDW74000.1"/>
    </source>
</evidence>
<dbReference type="AlphaFoldDB" id="B4MPG1"/>
<reference evidence="2 3" key="1">
    <citation type="journal article" date="2007" name="Nature">
        <title>Evolution of genes and genomes on the Drosophila phylogeny.</title>
        <authorList>
            <consortium name="Drosophila 12 Genomes Consortium"/>
            <person name="Clark A.G."/>
            <person name="Eisen M.B."/>
            <person name="Smith D.R."/>
            <person name="Bergman C.M."/>
            <person name="Oliver B."/>
            <person name="Markow T.A."/>
            <person name="Kaufman T.C."/>
            <person name="Kellis M."/>
            <person name="Gelbart W."/>
            <person name="Iyer V.N."/>
            <person name="Pollard D.A."/>
            <person name="Sackton T.B."/>
            <person name="Larracuente A.M."/>
            <person name="Singh N.D."/>
            <person name="Abad J.P."/>
            <person name="Abt D.N."/>
            <person name="Adryan B."/>
            <person name="Aguade M."/>
            <person name="Akashi H."/>
            <person name="Anderson W.W."/>
            <person name="Aquadro C.F."/>
            <person name="Ardell D.H."/>
            <person name="Arguello R."/>
            <person name="Artieri C.G."/>
            <person name="Barbash D.A."/>
            <person name="Barker D."/>
            <person name="Barsanti P."/>
            <person name="Batterham P."/>
            <person name="Batzoglou S."/>
            <person name="Begun D."/>
            <person name="Bhutkar A."/>
            <person name="Blanco E."/>
            <person name="Bosak S.A."/>
            <person name="Bradley R.K."/>
            <person name="Brand A.D."/>
            <person name="Brent M.R."/>
            <person name="Brooks A.N."/>
            <person name="Brown R.H."/>
            <person name="Butlin R.K."/>
            <person name="Caggese C."/>
            <person name="Calvi B.R."/>
            <person name="Bernardo de Carvalho A."/>
            <person name="Caspi A."/>
            <person name="Castrezana S."/>
            <person name="Celniker S.E."/>
            <person name="Chang J.L."/>
            <person name="Chapple C."/>
            <person name="Chatterji S."/>
            <person name="Chinwalla A."/>
            <person name="Civetta A."/>
            <person name="Clifton S.W."/>
            <person name="Comeron J.M."/>
            <person name="Costello J.C."/>
            <person name="Coyne J.A."/>
            <person name="Daub J."/>
            <person name="David R.G."/>
            <person name="Delcher A.L."/>
            <person name="Delehaunty K."/>
            <person name="Do C.B."/>
            <person name="Ebling H."/>
            <person name="Edwards K."/>
            <person name="Eickbush T."/>
            <person name="Evans J.D."/>
            <person name="Filipski A."/>
            <person name="Findeiss S."/>
            <person name="Freyhult E."/>
            <person name="Fulton L."/>
            <person name="Fulton R."/>
            <person name="Garcia A.C."/>
            <person name="Gardiner A."/>
            <person name="Garfield D.A."/>
            <person name="Garvin B.E."/>
            <person name="Gibson G."/>
            <person name="Gilbert D."/>
            <person name="Gnerre S."/>
            <person name="Godfrey J."/>
            <person name="Good R."/>
            <person name="Gotea V."/>
            <person name="Gravely B."/>
            <person name="Greenberg A.J."/>
            <person name="Griffiths-Jones S."/>
            <person name="Gross S."/>
            <person name="Guigo R."/>
            <person name="Gustafson E.A."/>
            <person name="Haerty W."/>
            <person name="Hahn M.W."/>
            <person name="Halligan D.L."/>
            <person name="Halpern A.L."/>
            <person name="Halter G.M."/>
            <person name="Han M.V."/>
            <person name="Heger A."/>
            <person name="Hillier L."/>
            <person name="Hinrichs A.S."/>
            <person name="Holmes I."/>
            <person name="Hoskins R.A."/>
            <person name="Hubisz M.J."/>
            <person name="Hultmark D."/>
            <person name="Huntley M.A."/>
            <person name="Jaffe D.B."/>
            <person name="Jagadeeshan S."/>
            <person name="Jeck W.R."/>
            <person name="Johnson J."/>
            <person name="Jones C.D."/>
            <person name="Jordan W.C."/>
            <person name="Karpen G.H."/>
            <person name="Kataoka E."/>
            <person name="Keightley P.D."/>
            <person name="Kheradpour P."/>
            <person name="Kirkness E.F."/>
            <person name="Koerich L.B."/>
            <person name="Kristiansen K."/>
            <person name="Kudrna D."/>
            <person name="Kulathinal R.J."/>
            <person name="Kumar S."/>
            <person name="Kwok R."/>
            <person name="Lander E."/>
            <person name="Langley C.H."/>
            <person name="Lapoint R."/>
            <person name="Lazzaro B.P."/>
            <person name="Lee S.J."/>
            <person name="Levesque L."/>
            <person name="Li R."/>
            <person name="Lin C.F."/>
            <person name="Lin M.F."/>
            <person name="Lindblad-Toh K."/>
            <person name="Llopart A."/>
            <person name="Long M."/>
            <person name="Low L."/>
            <person name="Lozovsky E."/>
            <person name="Lu J."/>
            <person name="Luo M."/>
            <person name="Machado C.A."/>
            <person name="Makalowski W."/>
            <person name="Marzo M."/>
            <person name="Matsuda M."/>
            <person name="Matzkin L."/>
            <person name="McAllister B."/>
            <person name="McBride C.S."/>
            <person name="McKernan B."/>
            <person name="McKernan K."/>
            <person name="Mendez-Lago M."/>
            <person name="Minx P."/>
            <person name="Mollenhauer M.U."/>
            <person name="Montooth K."/>
            <person name="Mount S.M."/>
            <person name="Mu X."/>
            <person name="Myers E."/>
            <person name="Negre B."/>
            <person name="Newfeld S."/>
            <person name="Nielsen R."/>
            <person name="Noor M.A."/>
            <person name="O'Grady P."/>
            <person name="Pachter L."/>
            <person name="Papaceit M."/>
            <person name="Parisi M.J."/>
            <person name="Parisi M."/>
            <person name="Parts L."/>
            <person name="Pedersen J.S."/>
            <person name="Pesole G."/>
            <person name="Phillippy A.M."/>
            <person name="Ponting C.P."/>
            <person name="Pop M."/>
            <person name="Porcelli D."/>
            <person name="Powell J.R."/>
            <person name="Prohaska S."/>
            <person name="Pruitt K."/>
            <person name="Puig M."/>
            <person name="Quesneville H."/>
            <person name="Ram K.R."/>
            <person name="Rand D."/>
            <person name="Rasmussen M.D."/>
            <person name="Reed L.K."/>
            <person name="Reenan R."/>
            <person name="Reily A."/>
            <person name="Remington K.A."/>
            <person name="Rieger T.T."/>
            <person name="Ritchie M.G."/>
            <person name="Robin C."/>
            <person name="Rogers Y.H."/>
            <person name="Rohde C."/>
            <person name="Rozas J."/>
            <person name="Rubenfield M.J."/>
            <person name="Ruiz A."/>
            <person name="Russo S."/>
            <person name="Salzberg S.L."/>
            <person name="Sanchez-Gracia A."/>
            <person name="Saranga D.J."/>
            <person name="Sato H."/>
            <person name="Schaeffer S.W."/>
            <person name="Schatz M.C."/>
            <person name="Schlenke T."/>
            <person name="Schwartz R."/>
            <person name="Segarra C."/>
            <person name="Singh R.S."/>
            <person name="Sirot L."/>
            <person name="Sirota M."/>
            <person name="Sisneros N.B."/>
            <person name="Smith C.D."/>
            <person name="Smith T.F."/>
            <person name="Spieth J."/>
            <person name="Stage D.E."/>
            <person name="Stark A."/>
            <person name="Stephan W."/>
            <person name="Strausberg R.L."/>
            <person name="Strempel S."/>
            <person name="Sturgill D."/>
            <person name="Sutton G."/>
            <person name="Sutton G.G."/>
            <person name="Tao W."/>
            <person name="Teichmann S."/>
            <person name="Tobari Y.N."/>
            <person name="Tomimura Y."/>
            <person name="Tsolas J.M."/>
            <person name="Valente V.L."/>
            <person name="Venter E."/>
            <person name="Venter J.C."/>
            <person name="Vicario S."/>
            <person name="Vieira F.G."/>
            <person name="Vilella A.J."/>
            <person name="Villasante A."/>
            <person name="Walenz B."/>
            <person name="Wang J."/>
            <person name="Wasserman M."/>
            <person name="Watts T."/>
            <person name="Wilson D."/>
            <person name="Wilson R.K."/>
            <person name="Wing R.A."/>
            <person name="Wolfner M.F."/>
            <person name="Wong A."/>
            <person name="Wong G.K."/>
            <person name="Wu C.I."/>
            <person name="Wu G."/>
            <person name="Yamamoto D."/>
            <person name="Yang H.P."/>
            <person name="Yang S.P."/>
            <person name="Yorke J.A."/>
            <person name="Yoshida K."/>
            <person name="Zdobnov E."/>
            <person name="Zhang P."/>
            <person name="Zhang Y."/>
            <person name="Zimin A.V."/>
            <person name="Baldwin J."/>
            <person name="Abdouelleil A."/>
            <person name="Abdulkadir J."/>
            <person name="Abebe A."/>
            <person name="Abera B."/>
            <person name="Abreu J."/>
            <person name="Acer S.C."/>
            <person name="Aftuck L."/>
            <person name="Alexander A."/>
            <person name="An P."/>
            <person name="Anderson E."/>
            <person name="Anderson S."/>
            <person name="Arachi H."/>
            <person name="Azer M."/>
            <person name="Bachantsang P."/>
            <person name="Barry A."/>
            <person name="Bayul T."/>
            <person name="Berlin A."/>
            <person name="Bessette D."/>
            <person name="Bloom T."/>
            <person name="Blye J."/>
            <person name="Boguslavskiy L."/>
            <person name="Bonnet C."/>
            <person name="Boukhgalter B."/>
            <person name="Bourzgui I."/>
            <person name="Brown A."/>
            <person name="Cahill P."/>
            <person name="Channer S."/>
            <person name="Cheshatsang Y."/>
            <person name="Chuda L."/>
            <person name="Citroen M."/>
            <person name="Collymore A."/>
            <person name="Cooke P."/>
            <person name="Costello M."/>
            <person name="D'Aco K."/>
            <person name="Daza R."/>
            <person name="De Haan G."/>
            <person name="DeGray S."/>
            <person name="DeMaso C."/>
            <person name="Dhargay N."/>
            <person name="Dooley K."/>
            <person name="Dooley E."/>
            <person name="Doricent M."/>
            <person name="Dorje P."/>
            <person name="Dorjee K."/>
            <person name="Dupes A."/>
            <person name="Elong R."/>
            <person name="Falk J."/>
            <person name="Farina A."/>
            <person name="Faro S."/>
            <person name="Ferguson D."/>
            <person name="Fisher S."/>
            <person name="Foley C.D."/>
            <person name="Franke A."/>
            <person name="Friedrich D."/>
            <person name="Gadbois L."/>
            <person name="Gearin G."/>
            <person name="Gearin C.R."/>
            <person name="Giannoukos G."/>
            <person name="Goode T."/>
            <person name="Graham J."/>
            <person name="Grandbois E."/>
            <person name="Grewal S."/>
            <person name="Gyaltsen K."/>
            <person name="Hafez N."/>
            <person name="Hagos B."/>
            <person name="Hall J."/>
            <person name="Henson C."/>
            <person name="Hollinger A."/>
            <person name="Honan T."/>
            <person name="Huard M.D."/>
            <person name="Hughes L."/>
            <person name="Hurhula B."/>
            <person name="Husby M.E."/>
            <person name="Kamat A."/>
            <person name="Kanga B."/>
            <person name="Kashin S."/>
            <person name="Khazanovich D."/>
            <person name="Kisner P."/>
            <person name="Lance K."/>
            <person name="Lara M."/>
            <person name="Lee W."/>
            <person name="Lennon N."/>
            <person name="Letendre F."/>
            <person name="LeVine R."/>
            <person name="Lipovsky A."/>
            <person name="Liu X."/>
            <person name="Liu J."/>
            <person name="Liu S."/>
            <person name="Lokyitsang T."/>
            <person name="Lokyitsang Y."/>
            <person name="Lubonja R."/>
            <person name="Lui A."/>
            <person name="MacDonald P."/>
            <person name="Magnisalis V."/>
            <person name="Maru K."/>
            <person name="Matthews C."/>
            <person name="McCusker W."/>
            <person name="McDonough S."/>
            <person name="Mehta T."/>
            <person name="Meldrim J."/>
            <person name="Meneus L."/>
            <person name="Mihai O."/>
            <person name="Mihalev A."/>
            <person name="Mihova T."/>
            <person name="Mittelman R."/>
            <person name="Mlenga V."/>
            <person name="Montmayeur A."/>
            <person name="Mulrain L."/>
            <person name="Navidi A."/>
            <person name="Naylor J."/>
            <person name="Negash T."/>
            <person name="Nguyen T."/>
            <person name="Nguyen N."/>
            <person name="Nicol R."/>
            <person name="Norbu C."/>
            <person name="Norbu N."/>
            <person name="Novod N."/>
            <person name="O'Neill B."/>
            <person name="Osman S."/>
            <person name="Markiewicz E."/>
            <person name="Oyono O.L."/>
            <person name="Patti C."/>
            <person name="Phunkhang P."/>
            <person name="Pierre F."/>
            <person name="Priest M."/>
            <person name="Raghuraman S."/>
            <person name="Rege F."/>
            <person name="Reyes R."/>
            <person name="Rise C."/>
            <person name="Rogov P."/>
            <person name="Ross K."/>
            <person name="Ryan E."/>
            <person name="Settipalli S."/>
            <person name="Shea T."/>
            <person name="Sherpa N."/>
            <person name="Shi L."/>
            <person name="Shih D."/>
            <person name="Sparrow T."/>
            <person name="Spaulding J."/>
            <person name="Stalker J."/>
            <person name="Stange-Thomann N."/>
            <person name="Stavropoulos S."/>
            <person name="Stone C."/>
            <person name="Strader C."/>
            <person name="Tesfaye S."/>
            <person name="Thomson T."/>
            <person name="Thoulutsang Y."/>
            <person name="Thoulutsang D."/>
            <person name="Topham K."/>
            <person name="Topping I."/>
            <person name="Tsamla T."/>
            <person name="Vassiliev H."/>
            <person name="Vo A."/>
            <person name="Wangchuk T."/>
            <person name="Wangdi T."/>
            <person name="Weiand M."/>
            <person name="Wilkinson J."/>
            <person name="Wilson A."/>
            <person name="Yadav S."/>
            <person name="Young G."/>
            <person name="Yu Q."/>
            <person name="Zembek L."/>
            <person name="Zhong D."/>
            <person name="Zimmer A."/>
            <person name="Zwirko Z."/>
            <person name="Jaffe D.B."/>
            <person name="Alvarez P."/>
            <person name="Brockman W."/>
            <person name="Butler J."/>
            <person name="Chin C."/>
            <person name="Gnerre S."/>
            <person name="Grabherr M."/>
            <person name="Kleber M."/>
            <person name="Mauceli E."/>
            <person name="MacCallum I."/>
        </authorList>
    </citation>
    <scope>NUCLEOTIDE SEQUENCE [LARGE SCALE GENOMIC DNA]</scope>
    <source>
        <strain evidence="3">Tucson 14030-0811.24</strain>
    </source>
</reference>